<dbReference type="NCBIfam" id="TIGR00229">
    <property type="entry name" value="sensory_box"/>
    <property type="match status" value="1"/>
</dbReference>
<dbReference type="KEGG" id="scl:sce3502"/>
<accession>A9GRS0</accession>
<dbReference type="eggNOG" id="COG1366">
    <property type="taxonomic scope" value="Bacteria"/>
</dbReference>
<evidence type="ECO:0000256" key="2">
    <source>
        <dbReference type="SAM" id="MobiDB-lite"/>
    </source>
</evidence>
<dbReference type="CDD" id="cd00130">
    <property type="entry name" value="PAS"/>
    <property type="match status" value="1"/>
</dbReference>
<dbReference type="SMART" id="SM00091">
    <property type="entry name" value="PAS"/>
    <property type="match status" value="2"/>
</dbReference>
<dbReference type="SUPFAM" id="SSF55785">
    <property type="entry name" value="PYP-like sensor domain (PAS domain)"/>
    <property type="match status" value="2"/>
</dbReference>
<reference evidence="4 5" key="1">
    <citation type="journal article" date="2007" name="Nat. Biotechnol.">
        <title>Complete genome sequence of the myxobacterium Sorangium cellulosum.</title>
        <authorList>
            <person name="Schneiker S."/>
            <person name="Perlova O."/>
            <person name="Kaiser O."/>
            <person name="Gerth K."/>
            <person name="Alici A."/>
            <person name="Altmeyer M.O."/>
            <person name="Bartels D."/>
            <person name="Bekel T."/>
            <person name="Beyer S."/>
            <person name="Bode E."/>
            <person name="Bode H.B."/>
            <person name="Bolten C.J."/>
            <person name="Choudhuri J.V."/>
            <person name="Doss S."/>
            <person name="Elnakady Y.A."/>
            <person name="Frank B."/>
            <person name="Gaigalat L."/>
            <person name="Goesmann A."/>
            <person name="Groeger C."/>
            <person name="Gross F."/>
            <person name="Jelsbak L."/>
            <person name="Jelsbak L."/>
            <person name="Kalinowski J."/>
            <person name="Kegler C."/>
            <person name="Knauber T."/>
            <person name="Konietzny S."/>
            <person name="Kopp M."/>
            <person name="Krause L."/>
            <person name="Krug D."/>
            <person name="Linke B."/>
            <person name="Mahmud T."/>
            <person name="Martinez-Arias R."/>
            <person name="McHardy A.C."/>
            <person name="Merai M."/>
            <person name="Meyer F."/>
            <person name="Mormann S."/>
            <person name="Munoz-Dorado J."/>
            <person name="Perez J."/>
            <person name="Pradella S."/>
            <person name="Rachid S."/>
            <person name="Raddatz G."/>
            <person name="Rosenau F."/>
            <person name="Rueckert C."/>
            <person name="Sasse F."/>
            <person name="Scharfe M."/>
            <person name="Schuster S.C."/>
            <person name="Suen G."/>
            <person name="Treuner-Lange A."/>
            <person name="Velicer G.J."/>
            <person name="Vorholter F.-J."/>
            <person name="Weissman K.J."/>
            <person name="Welch R.D."/>
            <person name="Wenzel S.C."/>
            <person name="Whitworth D.E."/>
            <person name="Wilhelm S."/>
            <person name="Wittmann C."/>
            <person name="Bloecker H."/>
            <person name="Puehler A."/>
            <person name="Mueller R."/>
        </authorList>
    </citation>
    <scope>NUCLEOTIDE SEQUENCE [LARGE SCALE GENOMIC DNA]</scope>
    <source>
        <strain evidence="5">So ce56</strain>
    </source>
</reference>
<keyword evidence="5" id="KW-1185">Reference proteome</keyword>
<keyword evidence="1" id="KW-0597">Phosphoprotein</keyword>
<dbReference type="PANTHER" id="PTHR33745:SF3">
    <property type="entry name" value="RSBT CO-ANTAGONIST PROTEIN RSBRC"/>
    <property type="match status" value="1"/>
</dbReference>
<evidence type="ECO:0000256" key="1">
    <source>
        <dbReference type="ARBA" id="ARBA00022553"/>
    </source>
</evidence>
<dbReference type="InterPro" id="IPR035965">
    <property type="entry name" value="PAS-like_dom_sf"/>
</dbReference>
<organism evidence="4 5">
    <name type="scientific">Sorangium cellulosum (strain So ce56)</name>
    <name type="common">Polyangium cellulosum (strain So ce56)</name>
    <dbReference type="NCBI Taxonomy" id="448385"/>
    <lineage>
        <taxon>Bacteria</taxon>
        <taxon>Pseudomonadati</taxon>
        <taxon>Myxococcota</taxon>
        <taxon>Polyangia</taxon>
        <taxon>Polyangiales</taxon>
        <taxon>Polyangiaceae</taxon>
        <taxon>Sorangium</taxon>
    </lineage>
</organism>
<dbReference type="AlphaFoldDB" id="A9GRS0"/>
<dbReference type="STRING" id="448385.sce3502"/>
<feature type="domain" description="PAS" evidence="3">
    <location>
        <begin position="129"/>
        <end position="199"/>
    </location>
</feature>
<dbReference type="InterPro" id="IPR051932">
    <property type="entry name" value="Bact_StressResp_Reg"/>
</dbReference>
<protein>
    <submittedName>
        <fullName evidence="4">Truncated anti-anti sigma factor protein</fullName>
    </submittedName>
</protein>
<proteinExistence type="predicted"/>
<evidence type="ECO:0000313" key="4">
    <source>
        <dbReference type="EMBL" id="CAN93662.1"/>
    </source>
</evidence>
<gene>
    <name evidence="4" type="ordered locus">sce3502</name>
</gene>
<dbReference type="Proteomes" id="UP000002139">
    <property type="component" value="Chromosome"/>
</dbReference>
<dbReference type="HOGENOM" id="CLU_026775_5_1_7"/>
<dbReference type="Gene3D" id="3.30.450.20">
    <property type="entry name" value="PAS domain"/>
    <property type="match status" value="2"/>
</dbReference>
<feature type="compositionally biased region" description="Basic and acidic residues" evidence="2">
    <location>
        <begin position="115"/>
        <end position="125"/>
    </location>
</feature>
<dbReference type="InterPro" id="IPR013656">
    <property type="entry name" value="PAS_4"/>
</dbReference>
<dbReference type="Pfam" id="PF08448">
    <property type="entry name" value="PAS_4"/>
    <property type="match status" value="1"/>
</dbReference>
<name>A9GRS0_SORC5</name>
<dbReference type="EMBL" id="AM746676">
    <property type="protein sequence ID" value="CAN93662.1"/>
    <property type="molecule type" value="Genomic_DNA"/>
</dbReference>
<evidence type="ECO:0000259" key="3">
    <source>
        <dbReference type="PROSITE" id="PS50112"/>
    </source>
</evidence>
<feature type="region of interest" description="Disordered" evidence="2">
    <location>
        <begin position="105"/>
        <end position="125"/>
    </location>
</feature>
<dbReference type="PANTHER" id="PTHR33745">
    <property type="entry name" value="RSBT ANTAGONIST PROTEIN RSBS-RELATED"/>
    <property type="match status" value="1"/>
</dbReference>
<sequence>MANEMDATSGLLHTFLASCPEMLFIAGIDGAVLHASGALRQALGAGIAHGDSLTALVHAEDRADFAAAWVRLKEQTEPVQFDVRLMDAQGAYRRLTCNASRAPEGGTIHGSLRQADADGKRDPAEPSLKERLLDGLADSLQVVIWAIDTEGTVIYHDGKGLDAAGLARGALLGKNLLELYPEKDRIILRGALAGAMAHDHNTAHGVHWESWVVPVLNGRDEVDAVLGFSLDVSAVKRTQEELRARLSQIEKQQEVIRKLSTPIIEVWNGVLTLPMIGVVDSVRTAEVMDALLARITENKPISRSSI</sequence>
<evidence type="ECO:0000313" key="5">
    <source>
        <dbReference type="Proteomes" id="UP000002139"/>
    </source>
</evidence>
<dbReference type="InterPro" id="IPR000014">
    <property type="entry name" value="PAS"/>
</dbReference>
<dbReference type="PROSITE" id="PS50112">
    <property type="entry name" value="PAS"/>
    <property type="match status" value="1"/>
</dbReference>